<keyword evidence="1" id="KW-1133">Transmembrane helix</keyword>
<keyword evidence="1" id="KW-0472">Membrane</keyword>
<name>A0A4Z2HFL7_9TELE</name>
<organism evidence="2 3">
    <name type="scientific">Liparis tanakae</name>
    <name type="common">Tanaka's snailfish</name>
    <dbReference type="NCBI Taxonomy" id="230148"/>
    <lineage>
        <taxon>Eukaryota</taxon>
        <taxon>Metazoa</taxon>
        <taxon>Chordata</taxon>
        <taxon>Craniata</taxon>
        <taxon>Vertebrata</taxon>
        <taxon>Euteleostomi</taxon>
        <taxon>Actinopterygii</taxon>
        <taxon>Neopterygii</taxon>
        <taxon>Teleostei</taxon>
        <taxon>Neoteleostei</taxon>
        <taxon>Acanthomorphata</taxon>
        <taxon>Eupercaria</taxon>
        <taxon>Perciformes</taxon>
        <taxon>Cottioidei</taxon>
        <taxon>Cottales</taxon>
        <taxon>Liparidae</taxon>
        <taxon>Liparis</taxon>
    </lineage>
</organism>
<evidence type="ECO:0000256" key="1">
    <source>
        <dbReference type="SAM" id="Phobius"/>
    </source>
</evidence>
<evidence type="ECO:0000313" key="2">
    <source>
        <dbReference type="EMBL" id="TNN63773.1"/>
    </source>
</evidence>
<sequence>MSCSAFEERKSKFTVYHGADLSFQVDSCPPAGLHPGGPLGGRVSAWSQNVFDDSKRHIVADRRLPSGRTAGPSGLVTDLKACSLTAERLCSIVPALNILVLLAGQVVRLLFPLLLFVVLLSRR</sequence>
<dbReference type="Proteomes" id="UP000314294">
    <property type="component" value="Unassembled WGS sequence"/>
</dbReference>
<accession>A0A4Z2HFL7</accession>
<dbReference type="AlphaFoldDB" id="A0A4Z2HFL7"/>
<dbReference type="EMBL" id="SRLO01000266">
    <property type="protein sequence ID" value="TNN63773.1"/>
    <property type="molecule type" value="Genomic_DNA"/>
</dbReference>
<proteinExistence type="predicted"/>
<keyword evidence="3" id="KW-1185">Reference proteome</keyword>
<comment type="caution">
    <text evidence="2">The sequence shown here is derived from an EMBL/GenBank/DDBJ whole genome shotgun (WGS) entry which is preliminary data.</text>
</comment>
<feature type="transmembrane region" description="Helical" evidence="1">
    <location>
        <begin position="98"/>
        <end position="120"/>
    </location>
</feature>
<keyword evidence="1" id="KW-0812">Transmembrane</keyword>
<reference evidence="2 3" key="1">
    <citation type="submission" date="2019-03" db="EMBL/GenBank/DDBJ databases">
        <title>First draft genome of Liparis tanakae, snailfish: a comprehensive survey of snailfish specific genes.</title>
        <authorList>
            <person name="Kim W."/>
            <person name="Song I."/>
            <person name="Jeong J.-H."/>
            <person name="Kim D."/>
            <person name="Kim S."/>
            <person name="Ryu S."/>
            <person name="Song J.Y."/>
            <person name="Lee S.K."/>
        </authorList>
    </citation>
    <scope>NUCLEOTIDE SEQUENCE [LARGE SCALE GENOMIC DNA]</scope>
    <source>
        <tissue evidence="2">Muscle</tissue>
    </source>
</reference>
<gene>
    <name evidence="2" type="ORF">EYF80_025975</name>
</gene>
<evidence type="ECO:0000313" key="3">
    <source>
        <dbReference type="Proteomes" id="UP000314294"/>
    </source>
</evidence>
<protein>
    <submittedName>
        <fullName evidence="2">Uncharacterized protein</fullName>
    </submittedName>
</protein>